<feature type="transmembrane region" description="Helical" evidence="8">
    <location>
        <begin position="134"/>
        <end position="150"/>
    </location>
</feature>
<dbReference type="InterPro" id="IPR038731">
    <property type="entry name" value="RgtA/B/C-like"/>
</dbReference>
<proteinExistence type="predicted"/>
<feature type="transmembrane region" description="Helical" evidence="8">
    <location>
        <begin position="6"/>
        <end position="23"/>
    </location>
</feature>
<dbReference type="EMBL" id="LWQS01000021">
    <property type="protein sequence ID" value="OAN49037.1"/>
    <property type="molecule type" value="Genomic_DNA"/>
</dbReference>
<evidence type="ECO:0000256" key="8">
    <source>
        <dbReference type="SAM" id="Phobius"/>
    </source>
</evidence>
<evidence type="ECO:0000256" key="6">
    <source>
        <dbReference type="ARBA" id="ARBA00022989"/>
    </source>
</evidence>
<feature type="domain" description="Glycosyltransferase RgtA/B/C/D-like" evidence="9">
    <location>
        <begin position="59"/>
        <end position="209"/>
    </location>
</feature>
<dbReference type="GO" id="GO:0016763">
    <property type="term" value="F:pentosyltransferase activity"/>
    <property type="evidence" value="ECO:0007669"/>
    <property type="project" value="TreeGrafter"/>
</dbReference>
<keyword evidence="3" id="KW-0328">Glycosyltransferase</keyword>
<dbReference type="GO" id="GO:0009103">
    <property type="term" value="P:lipopolysaccharide biosynthetic process"/>
    <property type="evidence" value="ECO:0007669"/>
    <property type="project" value="UniProtKB-ARBA"/>
</dbReference>
<feature type="transmembrane region" description="Helical" evidence="8">
    <location>
        <begin position="337"/>
        <end position="358"/>
    </location>
</feature>
<keyword evidence="4" id="KW-0808">Transferase</keyword>
<feature type="transmembrane region" description="Helical" evidence="8">
    <location>
        <begin position="197"/>
        <end position="218"/>
    </location>
</feature>
<organism evidence="10 11">
    <name type="scientific">Chloroflexus islandicus</name>
    <dbReference type="NCBI Taxonomy" id="1707952"/>
    <lineage>
        <taxon>Bacteria</taxon>
        <taxon>Bacillati</taxon>
        <taxon>Chloroflexota</taxon>
        <taxon>Chloroflexia</taxon>
        <taxon>Chloroflexales</taxon>
        <taxon>Chloroflexineae</taxon>
        <taxon>Chloroflexaceae</taxon>
        <taxon>Chloroflexus</taxon>
    </lineage>
</organism>
<evidence type="ECO:0000256" key="4">
    <source>
        <dbReference type="ARBA" id="ARBA00022679"/>
    </source>
</evidence>
<keyword evidence="11" id="KW-1185">Reference proteome</keyword>
<evidence type="ECO:0000259" key="9">
    <source>
        <dbReference type="Pfam" id="PF13231"/>
    </source>
</evidence>
<gene>
    <name evidence="10" type="ORF">A6A03_06940</name>
</gene>
<evidence type="ECO:0000256" key="2">
    <source>
        <dbReference type="ARBA" id="ARBA00022475"/>
    </source>
</evidence>
<dbReference type="InterPro" id="IPR050297">
    <property type="entry name" value="LipidA_mod_glycosyltrf_83"/>
</dbReference>
<dbReference type="AlphaFoldDB" id="A0A178MLL1"/>
<dbReference type="Pfam" id="PF13231">
    <property type="entry name" value="PMT_2"/>
    <property type="match status" value="1"/>
</dbReference>
<evidence type="ECO:0000256" key="3">
    <source>
        <dbReference type="ARBA" id="ARBA00022676"/>
    </source>
</evidence>
<reference evidence="10 11" key="1">
    <citation type="submission" date="2016-04" db="EMBL/GenBank/DDBJ databases">
        <title>Chloroflexus islandicus sp. nov., a thermophilic filamentous anoxygenic phototrophic bacterium from geyser Strokkur (Iceland).</title>
        <authorList>
            <person name="Gaisin V.A."/>
            <person name="Kalashnikov A.M."/>
            <person name="Sukhacheva M.V."/>
            <person name="Grouzdev D.S."/>
            <person name="Ivanov T.M."/>
            <person name="Kuznetsov B."/>
            <person name="Gorlenko V.M."/>
        </authorList>
    </citation>
    <scope>NUCLEOTIDE SEQUENCE [LARGE SCALE GENOMIC DNA]</scope>
    <source>
        <strain evidence="11">isl-2</strain>
    </source>
</reference>
<evidence type="ECO:0000313" key="10">
    <source>
        <dbReference type="EMBL" id="OAN49037.1"/>
    </source>
</evidence>
<feature type="transmembrane region" description="Helical" evidence="8">
    <location>
        <begin position="110"/>
        <end position="128"/>
    </location>
</feature>
<evidence type="ECO:0000256" key="7">
    <source>
        <dbReference type="ARBA" id="ARBA00023136"/>
    </source>
</evidence>
<evidence type="ECO:0000256" key="1">
    <source>
        <dbReference type="ARBA" id="ARBA00004651"/>
    </source>
</evidence>
<keyword evidence="5 8" id="KW-0812">Transmembrane</keyword>
<dbReference type="RefSeq" id="WP_066782599.1">
    <property type="nucleotide sequence ID" value="NZ_LWQS01000021.1"/>
</dbReference>
<comment type="subcellular location">
    <subcellularLocation>
        <location evidence="1">Cell membrane</location>
        <topology evidence="1">Multi-pass membrane protein</topology>
    </subcellularLocation>
</comment>
<feature type="transmembrane region" description="Helical" evidence="8">
    <location>
        <begin position="308"/>
        <end position="325"/>
    </location>
</feature>
<accession>A0A178MLL1</accession>
<dbReference type="OrthoDB" id="7672306at2"/>
<dbReference type="Proteomes" id="UP000078287">
    <property type="component" value="Unassembled WGS sequence"/>
</dbReference>
<keyword evidence="6 8" id="KW-1133">Transmembrane helix</keyword>
<evidence type="ECO:0000313" key="11">
    <source>
        <dbReference type="Proteomes" id="UP000078287"/>
    </source>
</evidence>
<dbReference type="GO" id="GO:0005886">
    <property type="term" value="C:plasma membrane"/>
    <property type="evidence" value="ECO:0007669"/>
    <property type="project" value="UniProtKB-SubCell"/>
</dbReference>
<name>A0A178MLL1_9CHLR</name>
<comment type="caution">
    <text evidence="10">The sequence shown here is derived from an EMBL/GenBank/DDBJ whole genome shotgun (WGS) entry which is preliminary data.</text>
</comment>
<feature type="transmembrane region" description="Helical" evidence="8">
    <location>
        <begin position="77"/>
        <end position="98"/>
    </location>
</feature>
<dbReference type="STRING" id="1707952.A6A03_06940"/>
<feature type="transmembrane region" description="Helical" evidence="8">
    <location>
        <begin position="162"/>
        <end position="191"/>
    </location>
</feature>
<sequence length="672" mass="73370">MNRRWVAFWVVIGLAALGLRLYRLDAQSLWLDEGNSWAMAMQPWPVLALDLALPNAAYPLYHLLLKGWIGLAGASEWMLRLPSALAGALSVPLLALAARAAAPAEPQRTIATAAAALIGLLSPFALWYAQEAKVYALVLLASAALLWLALRAAQRDRPADWGWLIGLAIVAFFIHRLTALLALSAALIWLFSRPRRYAWPIAAGLLLVGVGMIAAMAAGIGSDRAASGASIAADPLRALWLTFTRFSLDRWPGDLPWWWLGPWLLLVGLGLNNVRAAPRSTALVIGIMGGVPLALFGLQLFFTRLYEARYLMIIFPVWVVVLAMGAAPRNAGPGVGLWRGLGALALAGALITSGLSLFQPRFGLFSGDPVKEQYREAIAELARRVHPDDAVVIHPGYLRPLYAYYMARLSADPAPEPITFANFWTGENNYSQREWDAERRVALAGYTRSLLLIAPDHARTVDPPLPGDEYGLVGNFWAFSREQRTWPCGIWRFQGVHLFCQEAPEAYITGELVEPVTLATATFGDDLQLLGYTLKATTPAGPGVYRAGGNIPLSLFWDVRQPLPEDYSLFIHLCRDCDQPPVAGDDGQPLAGYLPTSTWLPGKPARDDRAVHVPRDLPPGEYRLLIGWYRPSDPSPEGRLPVRGEGAMSAGRLWLATIEIVGDGQSGALPIR</sequence>
<keyword evidence="2" id="KW-1003">Cell membrane</keyword>
<dbReference type="PANTHER" id="PTHR33908">
    <property type="entry name" value="MANNOSYLTRANSFERASE YKCB-RELATED"/>
    <property type="match status" value="1"/>
</dbReference>
<dbReference type="PANTHER" id="PTHR33908:SF11">
    <property type="entry name" value="MEMBRANE PROTEIN"/>
    <property type="match status" value="1"/>
</dbReference>
<evidence type="ECO:0000256" key="5">
    <source>
        <dbReference type="ARBA" id="ARBA00022692"/>
    </source>
</evidence>
<feature type="transmembrane region" description="Helical" evidence="8">
    <location>
        <begin position="255"/>
        <end position="274"/>
    </location>
</feature>
<feature type="transmembrane region" description="Helical" evidence="8">
    <location>
        <begin position="44"/>
        <end position="65"/>
    </location>
</feature>
<keyword evidence="7 8" id="KW-0472">Membrane</keyword>
<feature type="transmembrane region" description="Helical" evidence="8">
    <location>
        <begin position="281"/>
        <end position="302"/>
    </location>
</feature>
<protein>
    <recommendedName>
        <fullName evidence="9">Glycosyltransferase RgtA/B/C/D-like domain-containing protein</fullName>
    </recommendedName>
</protein>